<dbReference type="STRING" id="416943.SAMN05445871_4339"/>
<feature type="chain" id="PRO_5011474274" evidence="4">
    <location>
        <begin position="49"/>
        <end position="1524"/>
    </location>
</feature>
<dbReference type="SUPFAM" id="SSF51126">
    <property type="entry name" value="Pectin lyase-like"/>
    <property type="match status" value="1"/>
</dbReference>
<dbReference type="RefSeq" id="WP_090730122.1">
    <property type="nucleotide sequence ID" value="NZ_FOAJ01000026.1"/>
</dbReference>
<dbReference type="InterPro" id="IPR050909">
    <property type="entry name" value="Bact_Autotransporter_VF"/>
</dbReference>
<dbReference type="Pfam" id="PF05860">
    <property type="entry name" value="TPS"/>
    <property type="match status" value="1"/>
</dbReference>
<dbReference type="InterPro" id="IPR011493">
    <property type="entry name" value="GLUG"/>
</dbReference>
<dbReference type="InterPro" id="IPR011050">
    <property type="entry name" value="Pectin_lyase_fold/virulence"/>
</dbReference>
<dbReference type="Gene3D" id="2.160.20.110">
    <property type="match status" value="1"/>
</dbReference>
<keyword evidence="3 4" id="KW-0732">Signal</keyword>
<dbReference type="EMBL" id="FOAJ01000026">
    <property type="protein sequence ID" value="SEM10437.1"/>
    <property type="molecule type" value="Genomic_DNA"/>
</dbReference>
<keyword evidence="7" id="KW-1185">Reference proteome</keyword>
<reference evidence="7" key="1">
    <citation type="submission" date="2016-10" db="EMBL/GenBank/DDBJ databases">
        <authorList>
            <person name="Varghese N."/>
            <person name="Submissions S."/>
        </authorList>
    </citation>
    <scope>NUCLEOTIDE SEQUENCE [LARGE SCALE GENOMIC DNA]</scope>
    <source>
        <strain evidence="7">LMG 26416</strain>
    </source>
</reference>
<keyword evidence="2" id="KW-0964">Secreted</keyword>
<evidence type="ECO:0000259" key="5">
    <source>
        <dbReference type="SMART" id="SM00912"/>
    </source>
</evidence>
<name>A0A1H7VNP7_9BURK</name>
<dbReference type="PANTHER" id="PTHR12338:SF8">
    <property type="entry name" value="HEME_HEMOPEXIN-BINDING PROTEIN"/>
    <property type="match status" value="1"/>
</dbReference>
<dbReference type="SMART" id="SM00912">
    <property type="entry name" value="Haemagg_act"/>
    <property type="match status" value="1"/>
</dbReference>
<organism evidence="6 7">
    <name type="scientific">Paraburkholderia caballeronis</name>
    <dbReference type="NCBI Taxonomy" id="416943"/>
    <lineage>
        <taxon>Bacteria</taxon>
        <taxon>Pseudomonadati</taxon>
        <taxon>Pseudomonadota</taxon>
        <taxon>Betaproteobacteria</taxon>
        <taxon>Burkholderiales</taxon>
        <taxon>Burkholderiaceae</taxon>
        <taxon>Paraburkholderia</taxon>
    </lineage>
</organism>
<dbReference type="Pfam" id="PF07581">
    <property type="entry name" value="Glug"/>
    <property type="match status" value="2"/>
</dbReference>
<dbReference type="Pfam" id="PF18676">
    <property type="entry name" value="MBG_2"/>
    <property type="match status" value="1"/>
</dbReference>
<evidence type="ECO:0000313" key="7">
    <source>
        <dbReference type="Proteomes" id="UP000199120"/>
    </source>
</evidence>
<dbReference type="Proteomes" id="UP000199120">
    <property type="component" value="Unassembled WGS sequence"/>
</dbReference>
<dbReference type="InterPro" id="IPR008638">
    <property type="entry name" value="FhaB/CdiA-like_TPS"/>
</dbReference>
<evidence type="ECO:0000256" key="2">
    <source>
        <dbReference type="ARBA" id="ARBA00022525"/>
    </source>
</evidence>
<dbReference type="GO" id="GO:0005576">
    <property type="term" value="C:extracellular region"/>
    <property type="evidence" value="ECO:0007669"/>
    <property type="project" value="UniProtKB-SubCell"/>
</dbReference>
<feature type="signal peptide" evidence="4">
    <location>
        <begin position="1"/>
        <end position="48"/>
    </location>
</feature>
<evidence type="ECO:0000313" key="6">
    <source>
        <dbReference type="EMBL" id="SEM10437.1"/>
    </source>
</evidence>
<dbReference type="PANTHER" id="PTHR12338">
    <property type="entry name" value="AUTOTRANSPORTER"/>
    <property type="match status" value="1"/>
</dbReference>
<sequence length="1524" mass="148997">MNHAYRLVWNQVFSSWVAVPETARGRTKGTGRKLAVAALSLSAVAAHAAPTGGQVVSGSAQISSAGHTTTITQSSQNVSLNWSSFNVGSQETVNFRQPSASAIAVNRIFDTSGTRILGHLNANGQVYLINPNGILFGKGAQVNVGGLVASTLDVDDASLAGGRRSFSGNGTGSVVNQGVITAADGGYVALLGNHVGNEGTIVARLGTVGLGAGSAITLNFDGSSLVGMQVDRSTLDNLAANGGLIQADGGTVVMTAGAKDALLASVVNNTGVVEARTVEDHDGSITLLGGMTAGTVNVGGTLDASAPTGGNGGAIESSAASVKVAAGARVTTHAADGVTGSWLIDPTDFTVAASGGDMTGAALGAALENNNFQVQSTAGASAGSGDININDAVSWDAATTLTLSAQRNITINQSITATSANGKLALQYGLGAVSAGNTATYNVNAPVNLQAGNNFSTQLGSDGAVVQYTVITSLGSQGSVTGTDLQGINGNLAGNYALGGDIDASSTAGWNGGAGFAPIGNNSGSGSFTGSFEGLGHVINGLAIDVSATNASSLGIGLFGMVGSGGVVRDVGLTGASVSVGADNTDIDYDYNYIGGLVGINEGTIVNSYVTGSVTSANEGMIGGLVGENVGTIVGSHSTASVAGGTADSSNDIFGDEMYVGGLVGYNGGSIANSYATGSVSAGNSRTNDYYYYAYIGGLVGVNEGPLSNSYATGSVSADAGVNGGGNVGGLAGYNDSIVSNSYSTGAVNVDSVDVAGGLIGVNYGTVSNSYSTGAVNGGSAGSVGGLIGSGFGTVTGSFWNTDTSGQATSAAGGVGLTTQQMQTQSSYAGAGWDFASTWVMYDGYTNPLLRSFMTTLVVTANDAHKTYDGIGYSGGNGVTYSVTPNADNLLGTLGYSGTSQGATDVSAGGYTITAGGLYSNQQGYIIVYQGGTLTIDPKTLTVTAGTATKTYDGTTAVTLTGSALTGVVGSDDVALTGNFASANAGNNIGVTLALTGAKADDYTFAQGADPTGSITPKTLTVSGTTAAGKVYDGTTSATLSGGLLSGVVGDDAVTLSQSGDFATKNVGSNIGVTASDTLAGTDAGNYVLQQPAHLSGNITPATLTVSGTTVADKVYDGTTSATLNGGSLSGLFGSDAVALSQSGTFATKNVGTNIAVTTADALSGADAGNYVLQQPIGLAGNITPATLTVSGTTVAGKVYDGTTSATLNGGALSGVIGGDAVALSQSGTFTTKNVGANVAITTADALSGADAGNYVLQQPTGLAANITPATLTVSGTTVAGKVYDGTTSATLNGGALSGVIGGDAVTLSQSGSFATKNAGSNIGVTASDTLAGTDAGNYVLQQPTGLAASITPATLTYTAAPTTQTVGARSFNLSGTVTGFVGGDTQAGATSGTLNWTTAAGNQPGSYAVDGRGLSAQNYVFTQAASNATALTLMPVAALPPALTNAIAQLLVPVGANFSAGQFGYVPAPTIVPALVAAAPSMTVTPGPSAPPPPTATFSIGNNGTLQIQNFGVNLPEMVVGLQ</sequence>
<dbReference type="Pfam" id="PF18657">
    <property type="entry name" value="YDG"/>
    <property type="match status" value="5"/>
</dbReference>
<dbReference type="Gene3D" id="2.160.20.10">
    <property type="entry name" value="Single-stranded right-handed beta-helix, Pectin lyase-like"/>
    <property type="match status" value="1"/>
</dbReference>
<accession>A0A1H7VNP7</accession>
<protein>
    <submittedName>
        <fullName evidence="6">Filamentous hemagglutinin family N-terminal domain-containing protein</fullName>
    </submittedName>
</protein>
<feature type="domain" description="Filamentous haemagglutinin FhaB/tRNA nuclease CdiA-like TPS" evidence="5">
    <location>
        <begin position="46"/>
        <end position="158"/>
    </location>
</feature>
<evidence type="ECO:0000256" key="4">
    <source>
        <dbReference type="SAM" id="SignalP"/>
    </source>
</evidence>
<gene>
    <name evidence="6" type="ORF">SAMN05192542_12627</name>
</gene>
<evidence type="ECO:0000256" key="3">
    <source>
        <dbReference type="ARBA" id="ARBA00022729"/>
    </source>
</evidence>
<dbReference type="InterPro" id="IPR012334">
    <property type="entry name" value="Pectin_lyas_fold"/>
</dbReference>
<dbReference type="InterPro" id="IPR041248">
    <property type="entry name" value="YDG"/>
</dbReference>
<proteinExistence type="predicted"/>
<dbReference type="NCBIfam" id="TIGR01901">
    <property type="entry name" value="adhes_NPXG"/>
    <property type="match status" value="1"/>
</dbReference>
<dbReference type="InterPro" id="IPR041286">
    <property type="entry name" value="MBG_2"/>
</dbReference>
<evidence type="ECO:0000256" key="1">
    <source>
        <dbReference type="ARBA" id="ARBA00004613"/>
    </source>
</evidence>
<comment type="subcellular location">
    <subcellularLocation>
        <location evidence="1">Secreted</location>
    </subcellularLocation>
</comment>